<sequence>MRPEDTPPTGDRALPRAGAADALRVAAYVLLPSVVCGPVLRRRRAMAAAERLGWDRTGIGAVRRLRSRYGDGPLLLPFGRRAALVLAPRDAVDVLDRTPDPFSPASREKRAALAQFQPHGSLISRGAVREDRRRVNEDALDSGQPLHRGAGRLVRVVREEAGELLPDGGPVAELAWPELEKSWWRTVRRVVFGDAARDDDLLTERLARLRAAANWSYLMPQHRLRRARFLAHLRERTAGAEPGSLAAALPPAAPGTDPWGQVGHWLFAFDAVGMTLPRTLALLAGHPEALRRATEEATAGDPVRPRELPYLRACVRETLRLWPTTPLLLRETVTATHRGATTVPAGTTFVLYTPYLHRSGAAGAEPDRFVPERWLGGRDLARLGVVPFSAGPGRCPGEDVVLLLAATWLAAVLPGRMFRVTSRTRPGPDGPLPAGLDPFALRFSVLRPGAGPAPGGG</sequence>
<reference evidence="2 3" key="1">
    <citation type="submission" date="2020-09" db="EMBL/GenBank/DDBJ databases">
        <title>Biosynthesis of the nuclear factor of activated T cells inhibitor NFAT-133 and its congeners in Streptomyces pactum.</title>
        <authorList>
            <person name="Zhou W."/>
            <person name="Posri P."/>
            <person name="Abugrain M.E."/>
            <person name="Weisberg A.J."/>
            <person name="Chang J.H."/>
            <person name="Mahmud T."/>
        </authorList>
    </citation>
    <scope>NUCLEOTIDE SEQUENCE [LARGE SCALE GENOMIC DNA]</scope>
    <source>
        <strain evidence="2 3">ATCC 27456</strain>
    </source>
</reference>
<evidence type="ECO:0000256" key="1">
    <source>
        <dbReference type="ARBA" id="ARBA00010617"/>
    </source>
</evidence>
<dbReference type="InterPro" id="IPR036396">
    <property type="entry name" value="Cyt_P450_sf"/>
</dbReference>
<protein>
    <submittedName>
        <fullName evidence="2">Cytochrome P450</fullName>
    </submittedName>
</protein>
<name>A0ABS0NEB9_9ACTN</name>
<dbReference type="Gene3D" id="1.10.630.10">
    <property type="entry name" value="Cytochrome P450"/>
    <property type="match status" value="1"/>
</dbReference>
<evidence type="ECO:0000313" key="3">
    <source>
        <dbReference type="Proteomes" id="UP000807371"/>
    </source>
</evidence>
<keyword evidence="3" id="KW-1185">Reference proteome</keyword>
<comment type="similarity">
    <text evidence="1">Belongs to the cytochrome P450 family.</text>
</comment>
<comment type="caution">
    <text evidence="2">The sequence shown here is derived from an EMBL/GenBank/DDBJ whole genome shotgun (WGS) entry which is preliminary data.</text>
</comment>
<dbReference type="RefSeq" id="WP_197987298.1">
    <property type="nucleotide sequence ID" value="NZ_JACYXC010000001.1"/>
</dbReference>
<dbReference type="PRINTS" id="PR00463">
    <property type="entry name" value="EP450I"/>
</dbReference>
<dbReference type="InterPro" id="IPR001128">
    <property type="entry name" value="Cyt_P450"/>
</dbReference>
<dbReference type="PANTHER" id="PTHR24305:SF166">
    <property type="entry name" value="CYTOCHROME P450 12A4, MITOCHONDRIAL-RELATED"/>
    <property type="match status" value="1"/>
</dbReference>
<dbReference type="EMBL" id="JACYXC010000001">
    <property type="protein sequence ID" value="MBH5333484.1"/>
    <property type="molecule type" value="Genomic_DNA"/>
</dbReference>
<accession>A0ABS0NEB9</accession>
<organism evidence="2 3">
    <name type="scientific">Streptomyces pactum</name>
    <dbReference type="NCBI Taxonomy" id="68249"/>
    <lineage>
        <taxon>Bacteria</taxon>
        <taxon>Bacillati</taxon>
        <taxon>Actinomycetota</taxon>
        <taxon>Actinomycetes</taxon>
        <taxon>Kitasatosporales</taxon>
        <taxon>Streptomycetaceae</taxon>
        <taxon>Streptomyces</taxon>
    </lineage>
</organism>
<dbReference type="PANTHER" id="PTHR24305">
    <property type="entry name" value="CYTOCHROME P450"/>
    <property type="match status" value="1"/>
</dbReference>
<evidence type="ECO:0000313" key="2">
    <source>
        <dbReference type="EMBL" id="MBH5333484.1"/>
    </source>
</evidence>
<dbReference type="Proteomes" id="UP000807371">
    <property type="component" value="Unassembled WGS sequence"/>
</dbReference>
<dbReference type="SUPFAM" id="SSF48264">
    <property type="entry name" value="Cytochrome P450"/>
    <property type="match status" value="1"/>
</dbReference>
<dbReference type="InterPro" id="IPR002401">
    <property type="entry name" value="Cyt_P450_E_grp-I"/>
</dbReference>
<gene>
    <name evidence="2" type="ORF">IHE55_01160</name>
</gene>
<dbReference type="Pfam" id="PF00067">
    <property type="entry name" value="p450"/>
    <property type="match status" value="1"/>
</dbReference>
<proteinExistence type="inferred from homology"/>
<dbReference type="InterPro" id="IPR050121">
    <property type="entry name" value="Cytochrome_P450_monoxygenase"/>
</dbReference>